<keyword evidence="10" id="KW-1185">Reference proteome</keyword>
<dbReference type="RefSeq" id="WP_068953904.1">
    <property type="nucleotide sequence ID" value="NZ_LGLV01000006.1"/>
</dbReference>
<reference evidence="9 10" key="1">
    <citation type="journal article" date="2016" name="Syst. Appl. Microbiol.">
        <title>Pararhizobium polonicum sp. nov. isolated from tumors on stone fruit rootstocks.</title>
        <authorList>
            <person name="Pulawska J."/>
            <person name="Kuzmanovic N."/>
            <person name="Willems A."/>
            <person name="Pothier J.F."/>
        </authorList>
    </citation>
    <scope>NUCLEOTIDE SEQUENCE [LARGE SCALE GENOMIC DNA]</scope>
    <source>
        <strain evidence="9 10">F5.1</strain>
    </source>
</reference>
<feature type="transmembrane region" description="Helical" evidence="8">
    <location>
        <begin position="21"/>
        <end position="43"/>
    </location>
</feature>
<evidence type="ECO:0000256" key="7">
    <source>
        <dbReference type="ARBA" id="ARBA00023136"/>
    </source>
</evidence>
<evidence type="ECO:0000256" key="3">
    <source>
        <dbReference type="ARBA" id="ARBA00022475"/>
    </source>
</evidence>
<keyword evidence="2" id="KW-0813">Transport</keyword>
<gene>
    <name evidence="9" type="ORF">ADU59_09785</name>
</gene>
<feature type="transmembrane region" description="Helical" evidence="8">
    <location>
        <begin position="310"/>
        <end position="329"/>
    </location>
</feature>
<evidence type="ECO:0000313" key="10">
    <source>
        <dbReference type="Proteomes" id="UP000093111"/>
    </source>
</evidence>
<evidence type="ECO:0000256" key="4">
    <source>
        <dbReference type="ARBA" id="ARBA00022519"/>
    </source>
</evidence>
<proteinExistence type="predicted"/>
<feature type="transmembrane region" description="Helical" evidence="8">
    <location>
        <begin position="255"/>
        <end position="274"/>
    </location>
</feature>
<keyword evidence="7 8" id="KW-0472">Membrane</keyword>
<dbReference type="CDD" id="cd06579">
    <property type="entry name" value="TM_PBP1_transp_AraH_like"/>
    <property type="match status" value="1"/>
</dbReference>
<dbReference type="OrthoDB" id="7157592at2"/>
<keyword evidence="4" id="KW-0997">Cell inner membrane</keyword>
<feature type="transmembrane region" description="Helical" evidence="8">
    <location>
        <begin position="135"/>
        <end position="153"/>
    </location>
</feature>
<dbReference type="PANTHER" id="PTHR32196:SF21">
    <property type="entry name" value="ABC TRANSPORTER PERMEASE PROTEIN YPHD-RELATED"/>
    <property type="match status" value="1"/>
</dbReference>
<dbReference type="EMBL" id="LGLV01000006">
    <property type="protein sequence ID" value="OBZ95655.1"/>
    <property type="molecule type" value="Genomic_DNA"/>
</dbReference>
<evidence type="ECO:0000256" key="1">
    <source>
        <dbReference type="ARBA" id="ARBA00004651"/>
    </source>
</evidence>
<dbReference type="PANTHER" id="PTHR32196">
    <property type="entry name" value="ABC TRANSPORTER PERMEASE PROTEIN YPHD-RELATED-RELATED"/>
    <property type="match status" value="1"/>
</dbReference>
<feature type="transmembrane region" description="Helical" evidence="8">
    <location>
        <begin position="81"/>
        <end position="103"/>
    </location>
</feature>
<evidence type="ECO:0000256" key="2">
    <source>
        <dbReference type="ARBA" id="ARBA00022448"/>
    </source>
</evidence>
<keyword evidence="5 8" id="KW-0812">Transmembrane</keyword>
<keyword evidence="3" id="KW-1003">Cell membrane</keyword>
<comment type="caution">
    <text evidence="9">The sequence shown here is derived from an EMBL/GenBank/DDBJ whole genome shotgun (WGS) entry which is preliminary data.</text>
</comment>
<name>A0A1C7P313_9HYPH</name>
<feature type="transmembrane region" description="Helical" evidence="8">
    <location>
        <begin position="173"/>
        <end position="196"/>
    </location>
</feature>
<evidence type="ECO:0000313" key="9">
    <source>
        <dbReference type="EMBL" id="OBZ95655.1"/>
    </source>
</evidence>
<accession>A0A1C7P313</accession>
<comment type="subcellular location">
    <subcellularLocation>
        <location evidence="1">Cell membrane</location>
        <topology evidence="1">Multi-pass membrane protein</topology>
    </subcellularLocation>
</comment>
<evidence type="ECO:0000256" key="5">
    <source>
        <dbReference type="ARBA" id="ARBA00022692"/>
    </source>
</evidence>
<keyword evidence="6 8" id="KW-1133">Transmembrane helix</keyword>
<feature type="transmembrane region" description="Helical" evidence="8">
    <location>
        <begin position="281"/>
        <end position="298"/>
    </location>
</feature>
<feature type="transmembrane region" description="Helical" evidence="8">
    <location>
        <begin position="55"/>
        <end position="74"/>
    </location>
</feature>
<dbReference type="AlphaFoldDB" id="A0A1C7P313"/>
<sequence>MTITTDSVPKPEDKRSVDIRVVVQRFGTLAIFLVLVIVATLWSDSFMSRGNILNVLRQVASGAGIMAVGMLFVILTRGIDLSVGSIMALGSVLTGYFCTISGFGTLPTILLVLLSGAVCGLVTGGFIAYLRLPSFVMSLAMMAIARGLSLIISEGRPIPLGEAGDAFSRFGSGFLFGIPQPVLLMFAVFIVGGVVLNFTRFGRLVTAIGSNEEAVRLSGIAVPRYILAVYMISGVLAAVAGIISSSRTGVGSAQVGVGAELNVIAAVVIGGASLMGGKGGVINTLLGALVMGIIANIMNLAGVPGYHQQVYMGAIIVIAMLLQYSTGSLKR</sequence>
<dbReference type="Proteomes" id="UP000093111">
    <property type="component" value="Unassembled WGS sequence"/>
</dbReference>
<evidence type="ECO:0000256" key="8">
    <source>
        <dbReference type="SAM" id="Phobius"/>
    </source>
</evidence>
<dbReference type="InterPro" id="IPR001851">
    <property type="entry name" value="ABC_transp_permease"/>
</dbReference>
<protein>
    <submittedName>
        <fullName evidence="9">Sugar ABC transporter permease</fullName>
    </submittedName>
</protein>
<dbReference type="Pfam" id="PF02653">
    <property type="entry name" value="BPD_transp_2"/>
    <property type="match status" value="1"/>
</dbReference>
<dbReference type="GO" id="GO:0022857">
    <property type="term" value="F:transmembrane transporter activity"/>
    <property type="evidence" value="ECO:0007669"/>
    <property type="project" value="InterPro"/>
</dbReference>
<evidence type="ECO:0000256" key="6">
    <source>
        <dbReference type="ARBA" id="ARBA00022989"/>
    </source>
</evidence>
<feature type="transmembrane region" description="Helical" evidence="8">
    <location>
        <begin position="225"/>
        <end position="243"/>
    </location>
</feature>
<organism evidence="9 10">
    <name type="scientific">Pararhizobium polonicum</name>
    <dbReference type="NCBI Taxonomy" id="1612624"/>
    <lineage>
        <taxon>Bacteria</taxon>
        <taxon>Pseudomonadati</taxon>
        <taxon>Pseudomonadota</taxon>
        <taxon>Alphaproteobacteria</taxon>
        <taxon>Hyphomicrobiales</taxon>
        <taxon>Rhizobiaceae</taxon>
        <taxon>Rhizobium/Agrobacterium group</taxon>
        <taxon>Pararhizobium</taxon>
    </lineage>
</organism>
<dbReference type="PATRIC" id="fig|1612624.7.peg.3501"/>
<dbReference type="STRING" id="1612624.ADU59_09785"/>
<dbReference type="GO" id="GO:0005886">
    <property type="term" value="C:plasma membrane"/>
    <property type="evidence" value="ECO:0007669"/>
    <property type="project" value="UniProtKB-SubCell"/>
</dbReference>
<feature type="transmembrane region" description="Helical" evidence="8">
    <location>
        <begin position="109"/>
        <end position="130"/>
    </location>
</feature>